<dbReference type="Pfam" id="PF02149">
    <property type="entry name" value="KA1"/>
    <property type="match status" value="1"/>
</dbReference>
<dbReference type="SUPFAM" id="SSF103243">
    <property type="entry name" value="KA1-like"/>
    <property type="match status" value="1"/>
</dbReference>
<proteinExistence type="predicted"/>
<evidence type="ECO:0000256" key="8">
    <source>
        <dbReference type="ARBA" id="ARBA00048679"/>
    </source>
</evidence>
<dbReference type="GO" id="GO:0004674">
    <property type="term" value="F:protein serine/threonine kinase activity"/>
    <property type="evidence" value="ECO:0007669"/>
    <property type="project" value="UniProtKB-KW"/>
</dbReference>
<keyword evidence="2" id="KW-0723">Serine/threonine-protein kinase</keyword>
<dbReference type="Gene3D" id="3.30.310.80">
    <property type="entry name" value="Kinase associated domain 1, KA1"/>
    <property type="match status" value="1"/>
</dbReference>
<organism evidence="11 12">
    <name type="scientific">Triparma retinervis</name>
    <dbReference type="NCBI Taxonomy" id="2557542"/>
    <lineage>
        <taxon>Eukaryota</taxon>
        <taxon>Sar</taxon>
        <taxon>Stramenopiles</taxon>
        <taxon>Ochrophyta</taxon>
        <taxon>Bolidophyceae</taxon>
        <taxon>Parmales</taxon>
        <taxon>Triparmaceae</taxon>
        <taxon>Triparma</taxon>
    </lineage>
</organism>
<accession>A0A9W7AP98</accession>
<protein>
    <recommendedName>
        <fullName evidence="1">non-specific serine/threonine protein kinase</fullName>
        <ecNumber evidence="1">2.7.11.1</ecNumber>
    </recommendedName>
</protein>
<feature type="region of interest" description="Disordered" evidence="9">
    <location>
        <begin position="1"/>
        <end position="30"/>
    </location>
</feature>
<evidence type="ECO:0000313" key="11">
    <source>
        <dbReference type="EMBL" id="GMH76641.1"/>
    </source>
</evidence>
<dbReference type="OrthoDB" id="193931at2759"/>
<gene>
    <name evidence="11" type="ORF">TrRE_jg7475</name>
</gene>
<dbReference type="EMBL" id="BRXZ01001688">
    <property type="protein sequence ID" value="GMH76641.1"/>
    <property type="molecule type" value="Genomic_DNA"/>
</dbReference>
<feature type="domain" description="KA1" evidence="10">
    <location>
        <begin position="76"/>
        <end position="124"/>
    </location>
</feature>
<feature type="non-terminal residue" evidence="11">
    <location>
        <position position="1"/>
    </location>
</feature>
<evidence type="ECO:0000256" key="1">
    <source>
        <dbReference type="ARBA" id="ARBA00012513"/>
    </source>
</evidence>
<evidence type="ECO:0000256" key="3">
    <source>
        <dbReference type="ARBA" id="ARBA00022679"/>
    </source>
</evidence>
<dbReference type="PROSITE" id="PS50032">
    <property type="entry name" value="KA1"/>
    <property type="match status" value="1"/>
</dbReference>
<evidence type="ECO:0000313" key="12">
    <source>
        <dbReference type="Proteomes" id="UP001165082"/>
    </source>
</evidence>
<name>A0A9W7AP98_9STRA</name>
<evidence type="ECO:0000256" key="9">
    <source>
        <dbReference type="SAM" id="MobiDB-lite"/>
    </source>
</evidence>
<evidence type="ECO:0000256" key="7">
    <source>
        <dbReference type="ARBA" id="ARBA00047899"/>
    </source>
</evidence>
<evidence type="ECO:0000256" key="6">
    <source>
        <dbReference type="ARBA" id="ARBA00022840"/>
    </source>
</evidence>
<keyword evidence="5" id="KW-0418">Kinase</keyword>
<keyword evidence="4" id="KW-0547">Nucleotide-binding</keyword>
<feature type="compositionally biased region" description="Basic and acidic residues" evidence="9">
    <location>
        <begin position="1"/>
        <end position="13"/>
    </location>
</feature>
<comment type="catalytic activity">
    <reaction evidence="7">
        <text>L-threonyl-[protein] + ATP = O-phospho-L-threonyl-[protein] + ADP + H(+)</text>
        <dbReference type="Rhea" id="RHEA:46608"/>
        <dbReference type="Rhea" id="RHEA-COMP:11060"/>
        <dbReference type="Rhea" id="RHEA-COMP:11605"/>
        <dbReference type="ChEBI" id="CHEBI:15378"/>
        <dbReference type="ChEBI" id="CHEBI:30013"/>
        <dbReference type="ChEBI" id="CHEBI:30616"/>
        <dbReference type="ChEBI" id="CHEBI:61977"/>
        <dbReference type="ChEBI" id="CHEBI:456216"/>
        <dbReference type="EC" id="2.7.11.1"/>
    </reaction>
</comment>
<dbReference type="EC" id="2.7.11.1" evidence="1"/>
<sequence>NGDNRAKRSRVDSADLMTMDDGTGEGEGDLVKDASTTKMRIINALTNFPSSAAVRAAGGPGGEEAHGIQSAPIPDLTADRYCVRIGLTLYKVQHSIYLLDFQKLNGDSFTFMTLCANIISELKTLSAASKLLAAQQSARAQQAKAAAAANNQPPPPPNR</sequence>
<dbReference type="GO" id="GO:0005524">
    <property type="term" value="F:ATP binding"/>
    <property type="evidence" value="ECO:0007669"/>
    <property type="project" value="UniProtKB-KW"/>
</dbReference>
<evidence type="ECO:0000256" key="5">
    <source>
        <dbReference type="ARBA" id="ARBA00022777"/>
    </source>
</evidence>
<evidence type="ECO:0000259" key="10">
    <source>
        <dbReference type="PROSITE" id="PS50032"/>
    </source>
</evidence>
<evidence type="ECO:0000256" key="2">
    <source>
        <dbReference type="ARBA" id="ARBA00022527"/>
    </source>
</evidence>
<dbReference type="InterPro" id="IPR028375">
    <property type="entry name" value="KA1/Ssp2_C"/>
</dbReference>
<reference evidence="11" key="1">
    <citation type="submission" date="2022-07" db="EMBL/GenBank/DDBJ databases">
        <title>Genome analysis of Parmales, a sister group of diatoms, reveals the evolutionary specialization of diatoms from phago-mixotrophs to photoautotrophs.</title>
        <authorList>
            <person name="Ban H."/>
            <person name="Sato S."/>
            <person name="Yoshikawa S."/>
            <person name="Kazumasa Y."/>
            <person name="Nakamura Y."/>
            <person name="Ichinomiya M."/>
            <person name="Saitoh K."/>
            <person name="Sato N."/>
            <person name="Blanc-Mathieu R."/>
            <person name="Endo H."/>
            <person name="Kuwata A."/>
            <person name="Ogata H."/>
        </authorList>
    </citation>
    <scope>NUCLEOTIDE SEQUENCE</scope>
</reference>
<keyword evidence="6" id="KW-0067">ATP-binding</keyword>
<keyword evidence="3" id="KW-0808">Transferase</keyword>
<evidence type="ECO:0000256" key="4">
    <source>
        <dbReference type="ARBA" id="ARBA00022741"/>
    </source>
</evidence>
<dbReference type="AlphaFoldDB" id="A0A9W7AP98"/>
<comment type="caution">
    <text evidence="11">The sequence shown here is derived from an EMBL/GenBank/DDBJ whole genome shotgun (WGS) entry which is preliminary data.</text>
</comment>
<keyword evidence="12" id="KW-1185">Reference proteome</keyword>
<dbReference type="InterPro" id="IPR001772">
    <property type="entry name" value="KA1_dom"/>
</dbReference>
<comment type="catalytic activity">
    <reaction evidence="8">
        <text>L-seryl-[protein] + ATP = O-phospho-L-seryl-[protein] + ADP + H(+)</text>
        <dbReference type="Rhea" id="RHEA:17989"/>
        <dbReference type="Rhea" id="RHEA-COMP:9863"/>
        <dbReference type="Rhea" id="RHEA-COMP:11604"/>
        <dbReference type="ChEBI" id="CHEBI:15378"/>
        <dbReference type="ChEBI" id="CHEBI:29999"/>
        <dbReference type="ChEBI" id="CHEBI:30616"/>
        <dbReference type="ChEBI" id="CHEBI:83421"/>
        <dbReference type="ChEBI" id="CHEBI:456216"/>
        <dbReference type="EC" id="2.7.11.1"/>
    </reaction>
</comment>
<dbReference type="Proteomes" id="UP001165082">
    <property type="component" value="Unassembled WGS sequence"/>
</dbReference>